<dbReference type="AlphaFoldDB" id="A0A1S4A432"/>
<dbReference type="GO" id="GO:0008408">
    <property type="term" value="F:3'-5' exonuclease activity"/>
    <property type="evidence" value="ECO:0007669"/>
    <property type="project" value="InterPro"/>
</dbReference>
<dbReference type="RefSeq" id="XP_016471432.1">
    <property type="nucleotide sequence ID" value="XM_016615946.1"/>
</dbReference>
<evidence type="ECO:0000256" key="2">
    <source>
        <dbReference type="SAM" id="SignalP"/>
    </source>
</evidence>
<keyword evidence="4" id="KW-0540">Nuclease</keyword>
<evidence type="ECO:0000256" key="1">
    <source>
        <dbReference type="SAM" id="MobiDB-lite"/>
    </source>
</evidence>
<organism evidence="4">
    <name type="scientific">Nicotiana tabacum</name>
    <name type="common">Common tobacco</name>
    <dbReference type="NCBI Taxonomy" id="4097"/>
    <lineage>
        <taxon>Eukaryota</taxon>
        <taxon>Viridiplantae</taxon>
        <taxon>Streptophyta</taxon>
        <taxon>Embryophyta</taxon>
        <taxon>Tracheophyta</taxon>
        <taxon>Spermatophyta</taxon>
        <taxon>Magnoliopsida</taxon>
        <taxon>eudicotyledons</taxon>
        <taxon>Gunneridae</taxon>
        <taxon>Pentapetalae</taxon>
        <taxon>asterids</taxon>
        <taxon>lamiids</taxon>
        <taxon>Solanales</taxon>
        <taxon>Solanaceae</taxon>
        <taxon>Nicotianoideae</taxon>
        <taxon>Nicotianeae</taxon>
        <taxon>Nicotiana</taxon>
    </lineage>
</organism>
<keyword evidence="2" id="KW-0732">Signal</keyword>
<name>A0A1S4A432_TOBAC</name>
<accession>A0A1S4A432</accession>
<dbReference type="KEGG" id="nta:107793569"/>
<proteinExistence type="predicted"/>
<dbReference type="GO" id="GO:0006139">
    <property type="term" value="P:nucleobase-containing compound metabolic process"/>
    <property type="evidence" value="ECO:0007669"/>
    <property type="project" value="InterPro"/>
</dbReference>
<dbReference type="Pfam" id="PF01612">
    <property type="entry name" value="DNA_pol_A_exo1"/>
    <property type="match status" value="1"/>
</dbReference>
<feature type="domain" description="3'-5' exonuclease" evidence="3">
    <location>
        <begin position="10"/>
        <end position="54"/>
    </location>
</feature>
<dbReference type="SUPFAM" id="SSF53098">
    <property type="entry name" value="Ribonuclease H-like"/>
    <property type="match status" value="1"/>
</dbReference>
<dbReference type="PaxDb" id="4097-A0A1S4A432"/>
<keyword evidence="4" id="KW-0378">Hydrolase</keyword>
<dbReference type="InterPro" id="IPR012337">
    <property type="entry name" value="RNaseH-like_sf"/>
</dbReference>
<feature type="chain" id="PRO_5012797382" evidence="2">
    <location>
        <begin position="16"/>
        <end position="113"/>
    </location>
</feature>
<feature type="signal peptide" evidence="2">
    <location>
        <begin position="1"/>
        <end position="15"/>
    </location>
</feature>
<dbReference type="STRING" id="4097.A0A1S4A432"/>
<evidence type="ECO:0000313" key="4">
    <source>
        <dbReference type="RefSeq" id="XP_016471432.1"/>
    </source>
</evidence>
<dbReference type="PANTHER" id="PTHR47765:SF2">
    <property type="entry name" value="EXONUCLEASE MUT-7 HOMOLOG"/>
    <property type="match status" value="1"/>
</dbReference>
<dbReference type="InterPro" id="IPR052408">
    <property type="entry name" value="Exonuclease_MUT-7-like"/>
</dbReference>
<dbReference type="GO" id="GO:0003676">
    <property type="term" value="F:nucleic acid binding"/>
    <property type="evidence" value="ECO:0007669"/>
    <property type="project" value="InterPro"/>
</dbReference>
<gene>
    <name evidence="4" type="primary">LOC107793569</name>
</gene>
<dbReference type="PANTHER" id="PTHR47765">
    <property type="entry name" value="3'-5' EXONUCLEASE DOMAIN-CONTAINING PROTEIN"/>
    <property type="match status" value="1"/>
</dbReference>
<evidence type="ECO:0000259" key="3">
    <source>
        <dbReference type="Pfam" id="PF01612"/>
    </source>
</evidence>
<keyword evidence="4" id="KW-0269">Exonuclease</keyword>
<dbReference type="Gene3D" id="3.30.420.10">
    <property type="entry name" value="Ribonuclease H-like superfamily/Ribonuclease H"/>
    <property type="match status" value="1"/>
</dbReference>
<dbReference type="InterPro" id="IPR002562">
    <property type="entry name" value="3'-5'_exonuclease_dom"/>
</dbReference>
<dbReference type="InterPro" id="IPR036397">
    <property type="entry name" value="RNaseH_sf"/>
</dbReference>
<reference evidence="4" key="1">
    <citation type="submission" date="2025-08" db="UniProtKB">
        <authorList>
            <consortium name="RefSeq"/>
        </authorList>
    </citation>
    <scope>IDENTIFICATION</scope>
</reference>
<dbReference type="OrthoDB" id="10261556at2759"/>
<sequence>MFFFLVSFWIQKILGTGLNKTRRNSNWEKRPLTQFQLEYAALDAAVLIHIFRHVRDYTQPAGDRCGLSKFEWKSHIVSHIDNSKISKKEAKRQKAKTAKAPQSIKSKEFFEQT</sequence>
<feature type="region of interest" description="Disordered" evidence="1">
    <location>
        <begin position="83"/>
        <end position="113"/>
    </location>
</feature>
<dbReference type="SMR" id="A0A1S4A432"/>
<protein>
    <submittedName>
        <fullName evidence="4">Exonuclease mut-7 homolog</fullName>
    </submittedName>
</protein>